<name>A0A922ICQ2_DERFA</name>
<dbReference type="EMBL" id="ASGP02000001">
    <property type="protein sequence ID" value="KAH9526278.1"/>
    <property type="molecule type" value="Genomic_DNA"/>
</dbReference>
<gene>
    <name evidence="2" type="ORF">DERF_000379</name>
</gene>
<dbReference type="AlphaFoldDB" id="A0A922ICQ2"/>
<reference evidence="2" key="2">
    <citation type="journal article" date="2022" name="Res Sq">
        <title>Comparative Genomics Reveals Insights into the Divergent Evolution of Astigmatic Mites and Household Pest Adaptations.</title>
        <authorList>
            <person name="Xiong Q."/>
            <person name="Wan A.T.-Y."/>
            <person name="Liu X.-Y."/>
            <person name="Fung C.S.-H."/>
            <person name="Xiao X."/>
            <person name="Malainual N."/>
            <person name="Hou J."/>
            <person name="Wang L."/>
            <person name="Wang M."/>
            <person name="Yang K."/>
            <person name="Cui Y."/>
            <person name="Leung E."/>
            <person name="Nong W."/>
            <person name="Shin S.-K."/>
            <person name="Au S."/>
            <person name="Jeong K.Y."/>
            <person name="Chew F.T."/>
            <person name="Hui J."/>
            <person name="Leung T.F."/>
            <person name="Tungtrongchitr A."/>
            <person name="Zhong N."/>
            <person name="Liu Z."/>
            <person name="Tsui S."/>
        </authorList>
    </citation>
    <scope>NUCLEOTIDE SEQUENCE</scope>
    <source>
        <strain evidence="2">Derf</strain>
        <tissue evidence="2">Whole organism</tissue>
    </source>
</reference>
<accession>A0A922ICQ2</accession>
<evidence type="ECO:0000313" key="3">
    <source>
        <dbReference type="Proteomes" id="UP000790347"/>
    </source>
</evidence>
<evidence type="ECO:0000313" key="2">
    <source>
        <dbReference type="EMBL" id="KAH9526278.1"/>
    </source>
</evidence>
<feature type="region of interest" description="Disordered" evidence="1">
    <location>
        <begin position="56"/>
        <end position="81"/>
    </location>
</feature>
<sequence length="81" mass="9312">MFTNIRTLKTLENQIPNVHHLLPKNKLNGKTYTYGSEQNFPNLEIIVQHTVVIPEFGSKNNNNNNNDDDDEKQKHCSFNGS</sequence>
<proteinExistence type="predicted"/>
<organism evidence="2 3">
    <name type="scientific">Dermatophagoides farinae</name>
    <name type="common">American house dust mite</name>
    <dbReference type="NCBI Taxonomy" id="6954"/>
    <lineage>
        <taxon>Eukaryota</taxon>
        <taxon>Metazoa</taxon>
        <taxon>Ecdysozoa</taxon>
        <taxon>Arthropoda</taxon>
        <taxon>Chelicerata</taxon>
        <taxon>Arachnida</taxon>
        <taxon>Acari</taxon>
        <taxon>Acariformes</taxon>
        <taxon>Sarcoptiformes</taxon>
        <taxon>Astigmata</taxon>
        <taxon>Psoroptidia</taxon>
        <taxon>Analgoidea</taxon>
        <taxon>Pyroglyphidae</taxon>
        <taxon>Dermatophagoidinae</taxon>
        <taxon>Dermatophagoides</taxon>
    </lineage>
</organism>
<keyword evidence="3" id="KW-1185">Reference proteome</keyword>
<comment type="caution">
    <text evidence="2">The sequence shown here is derived from an EMBL/GenBank/DDBJ whole genome shotgun (WGS) entry which is preliminary data.</text>
</comment>
<evidence type="ECO:0000256" key="1">
    <source>
        <dbReference type="SAM" id="MobiDB-lite"/>
    </source>
</evidence>
<dbReference type="Proteomes" id="UP000790347">
    <property type="component" value="Unassembled WGS sequence"/>
</dbReference>
<protein>
    <submittedName>
        <fullName evidence="2">Uncharacterized protein</fullName>
    </submittedName>
</protein>
<reference evidence="2" key="1">
    <citation type="submission" date="2013-05" db="EMBL/GenBank/DDBJ databases">
        <authorList>
            <person name="Yim A.K.Y."/>
            <person name="Chan T.F."/>
            <person name="Ji K.M."/>
            <person name="Liu X.Y."/>
            <person name="Zhou J.W."/>
            <person name="Li R.Q."/>
            <person name="Yang K.Y."/>
            <person name="Li J."/>
            <person name="Li M."/>
            <person name="Law P.T.W."/>
            <person name="Wu Y.L."/>
            <person name="Cai Z.L."/>
            <person name="Qin H."/>
            <person name="Bao Y."/>
            <person name="Leung R.K.K."/>
            <person name="Ng P.K.S."/>
            <person name="Zou J."/>
            <person name="Zhong X.J."/>
            <person name="Ran P.X."/>
            <person name="Zhong N.S."/>
            <person name="Liu Z.G."/>
            <person name="Tsui S.K.W."/>
        </authorList>
    </citation>
    <scope>NUCLEOTIDE SEQUENCE</scope>
    <source>
        <strain evidence="2">Derf</strain>
        <tissue evidence="2">Whole organism</tissue>
    </source>
</reference>